<reference evidence="3 4" key="1">
    <citation type="journal article" date="2016" name="G3 (Bethesda)">
        <title>First Draft Assembly and Annotation of the Genome of a California Endemic Oak Quercus lobata Nee (Fagaceae).</title>
        <authorList>
            <person name="Sork V.L."/>
            <person name="Fitz-Gibbon S.T."/>
            <person name="Puiu D."/>
            <person name="Crepeau M."/>
            <person name="Gugger P.F."/>
            <person name="Sherman R."/>
            <person name="Stevens K."/>
            <person name="Langley C.H."/>
            <person name="Pellegrini M."/>
            <person name="Salzberg S.L."/>
        </authorList>
    </citation>
    <scope>NUCLEOTIDE SEQUENCE [LARGE SCALE GENOMIC DNA]</scope>
    <source>
        <strain evidence="3 4">cv. SW786</strain>
    </source>
</reference>
<feature type="coiled-coil region" evidence="1">
    <location>
        <begin position="90"/>
        <end position="117"/>
    </location>
</feature>
<dbReference type="Proteomes" id="UP000594261">
    <property type="component" value="Chromosome 9"/>
</dbReference>
<sequence>MATMKENKEKAATSGDKDVQIQDDTTPSVVQKPVVQTRKKKTISSLMDLGNLPSHRGLKKQKPDKTPLPKVPKFTPPTAMSKFYTTSSQAKELCDEAKTAKKKNKELNNEVLLKKGEVIRLTEDLSCLQGIETKLKDEVEELKADSIEKETHITHLEGKISKFNLSLEKACEEVVAAFKKSDEYKNHLDSYYATSYKYFHADAKEAYPDLDFDSFKIPLATESSLLPTSSEDVNVVDDATNEVT</sequence>
<reference evidence="3" key="2">
    <citation type="submission" date="2021-01" db="UniProtKB">
        <authorList>
            <consortium name="EnsemblPlants"/>
        </authorList>
    </citation>
    <scope>IDENTIFICATION</scope>
</reference>
<feature type="compositionally biased region" description="Basic and acidic residues" evidence="2">
    <location>
        <begin position="1"/>
        <end position="20"/>
    </location>
</feature>
<evidence type="ECO:0000313" key="4">
    <source>
        <dbReference type="Proteomes" id="UP000594261"/>
    </source>
</evidence>
<keyword evidence="4" id="KW-1185">Reference proteome</keyword>
<organism evidence="3 4">
    <name type="scientific">Quercus lobata</name>
    <name type="common">Valley oak</name>
    <dbReference type="NCBI Taxonomy" id="97700"/>
    <lineage>
        <taxon>Eukaryota</taxon>
        <taxon>Viridiplantae</taxon>
        <taxon>Streptophyta</taxon>
        <taxon>Embryophyta</taxon>
        <taxon>Tracheophyta</taxon>
        <taxon>Spermatophyta</taxon>
        <taxon>Magnoliopsida</taxon>
        <taxon>eudicotyledons</taxon>
        <taxon>Gunneridae</taxon>
        <taxon>Pentapetalae</taxon>
        <taxon>rosids</taxon>
        <taxon>fabids</taxon>
        <taxon>Fagales</taxon>
        <taxon>Fagaceae</taxon>
        <taxon>Quercus</taxon>
    </lineage>
</organism>
<evidence type="ECO:0000256" key="1">
    <source>
        <dbReference type="SAM" id="Coils"/>
    </source>
</evidence>
<name>A0A7N2RAX8_QUELO</name>
<protein>
    <submittedName>
        <fullName evidence="3">Uncharacterized protein</fullName>
    </submittedName>
</protein>
<dbReference type="Gramene" id="QL09p031041:mrna">
    <property type="protein sequence ID" value="QL09p031041:mrna"/>
    <property type="gene ID" value="QL09p031041"/>
</dbReference>
<keyword evidence="1" id="KW-0175">Coiled coil</keyword>
<accession>A0A7N2RAX8</accession>
<proteinExistence type="predicted"/>
<dbReference type="AlphaFoldDB" id="A0A7N2RAX8"/>
<dbReference type="EMBL" id="LRBV02000009">
    <property type="status" value="NOT_ANNOTATED_CDS"/>
    <property type="molecule type" value="Genomic_DNA"/>
</dbReference>
<dbReference type="EnsemblPlants" id="QL09p031041:mrna">
    <property type="protein sequence ID" value="QL09p031041:mrna"/>
    <property type="gene ID" value="QL09p031041"/>
</dbReference>
<evidence type="ECO:0000313" key="3">
    <source>
        <dbReference type="EnsemblPlants" id="QL09p031041:mrna"/>
    </source>
</evidence>
<dbReference type="InParanoid" id="A0A7N2RAX8"/>
<feature type="region of interest" description="Disordered" evidence="2">
    <location>
        <begin position="1"/>
        <end position="80"/>
    </location>
</feature>
<evidence type="ECO:0000256" key="2">
    <source>
        <dbReference type="SAM" id="MobiDB-lite"/>
    </source>
</evidence>